<evidence type="ECO:0000313" key="2">
    <source>
        <dbReference type="Proteomes" id="UP000054359"/>
    </source>
</evidence>
<accession>A0A087TV59</accession>
<evidence type="ECO:0000313" key="1">
    <source>
        <dbReference type="EMBL" id="KFM68998.1"/>
    </source>
</evidence>
<reference evidence="1 2" key="1">
    <citation type="submission" date="2013-11" db="EMBL/GenBank/DDBJ databases">
        <title>Genome sequencing of Stegodyphus mimosarum.</title>
        <authorList>
            <person name="Bechsgaard J."/>
        </authorList>
    </citation>
    <scope>NUCLEOTIDE SEQUENCE [LARGE SCALE GENOMIC DNA]</scope>
</reference>
<keyword evidence="2" id="KW-1185">Reference proteome</keyword>
<feature type="non-terminal residue" evidence="1">
    <location>
        <position position="46"/>
    </location>
</feature>
<sequence length="46" mass="5591">MIQKIGENLFVFYKMIIRYSLRLTELISCLKHLLSRPLDTWTTKYL</sequence>
<protein>
    <submittedName>
        <fullName evidence="1">Uncharacterized protein</fullName>
    </submittedName>
</protein>
<proteinExistence type="predicted"/>
<organism evidence="1 2">
    <name type="scientific">Stegodyphus mimosarum</name>
    <name type="common">African social velvet spider</name>
    <dbReference type="NCBI Taxonomy" id="407821"/>
    <lineage>
        <taxon>Eukaryota</taxon>
        <taxon>Metazoa</taxon>
        <taxon>Ecdysozoa</taxon>
        <taxon>Arthropoda</taxon>
        <taxon>Chelicerata</taxon>
        <taxon>Arachnida</taxon>
        <taxon>Araneae</taxon>
        <taxon>Araneomorphae</taxon>
        <taxon>Entelegynae</taxon>
        <taxon>Eresoidea</taxon>
        <taxon>Eresidae</taxon>
        <taxon>Stegodyphus</taxon>
    </lineage>
</organism>
<dbReference type="AlphaFoldDB" id="A0A087TV59"/>
<dbReference type="Proteomes" id="UP000054359">
    <property type="component" value="Unassembled WGS sequence"/>
</dbReference>
<dbReference type="EMBL" id="KK116879">
    <property type="protein sequence ID" value="KFM68998.1"/>
    <property type="molecule type" value="Genomic_DNA"/>
</dbReference>
<name>A0A087TV59_STEMI</name>
<gene>
    <name evidence="1" type="ORF">X975_15757</name>
</gene>